<dbReference type="RefSeq" id="WP_289596838.1">
    <property type="nucleotide sequence ID" value="NZ_JAUDBR010000012.1"/>
</dbReference>
<feature type="transmembrane region" description="Helical" evidence="2">
    <location>
        <begin position="62"/>
        <end position="81"/>
    </location>
</feature>
<evidence type="ECO:0000313" key="4">
    <source>
        <dbReference type="Proteomes" id="UP001529257"/>
    </source>
</evidence>
<feature type="compositionally biased region" description="Low complexity" evidence="1">
    <location>
        <begin position="107"/>
        <end position="157"/>
    </location>
</feature>
<sequence>MSAQQPAQNDPQIPDSDDSGKDQPLRTRYYYLIMTIMVVIGVVIDIAIFIGIITNAEGRVRIPYLVFILPVVGALAVGRFADAALAKKSPHLVPGYAAPYFQGGQVPQQGQYGQPQYGQPAAQPMAPQSAGYGQAPGQQAAQSAPQQAPHGQPQQPGQVPPPGQYGQDSQNQQPHGQAGQPGQSGPVGY</sequence>
<dbReference type="EMBL" id="JAUDBR010000012">
    <property type="protein sequence ID" value="MDM8077153.1"/>
    <property type="molecule type" value="Genomic_DNA"/>
</dbReference>
<feature type="compositionally biased region" description="Polar residues" evidence="1">
    <location>
        <begin position="1"/>
        <end position="11"/>
    </location>
</feature>
<feature type="transmembrane region" description="Helical" evidence="2">
    <location>
        <begin position="29"/>
        <end position="56"/>
    </location>
</feature>
<reference evidence="4" key="1">
    <citation type="submission" date="2023-06" db="EMBL/GenBank/DDBJ databases">
        <title>Identification and characterization of horizontal gene transfer across gut microbiota members of farm animals based on homology search.</title>
        <authorList>
            <person name="Zeman M."/>
            <person name="Kubasova T."/>
            <person name="Jahodarova E."/>
            <person name="Nykrynova M."/>
            <person name="Rychlik I."/>
        </authorList>
    </citation>
    <scope>NUCLEOTIDE SEQUENCE [LARGE SCALE GENOMIC DNA]</scope>
    <source>
        <strain evidence="4">ET81</strain>
    </source>
</reference>
<name>A0ABT7TZA5_ACTVI</name>
<evidence type="ECO:0000256" key="2">
    <source>
        <dbReference type="SAM" id="Phobius"/>
    </source>
</evidence>
<dbReference type="Proteomes" id="UP001529257">
    <property type="component" value="Unassembled WGS sequence"/>
</dbReference>
<comment type="caution">
    <text evidence="3">The sequence shown here is derived from an EMBL/GenBank/DDBJ whole genome shotgun (WGS) entry which is preliminary data.</text>
</comment>
<feature type="region of interest" description="Disordered" evidence="1">
    <location>
        <begin position="1"/>
        <end position="21"/>
    </location>
</feature>
<feature type="compositionally biased region" description="Low complexity" evidence="1">
    <location>
        <begin position="164"/>
        <end position="189"/>
    </location>
</feature>
<keyword evidence="2" id="KW-1133">Transmembrane helix</keyword>
<keyword evidence="2" id="KW-0812">Transmembrane</keyword>
<evidence type="ECO:0000313" key="3">
    <source>
        <dbReference type="EMBL" id="MDM8077153.1"/>
    </source>
</evidence>
<keyword evidence="2" id="KW-0472">Membrane</keyword>
<proteinExistence type="predicted"/>
<evidence type="ECO:0000256" key="1">
    <source>
        <dbReference type="SAM" id="MobiDB-lite"/>
    </source>
</evidence>
<organism evidence="3 4">
    <name type="scientific">Actinomyces viscosus</name>
    <dbReference type="NCBI Taxonomy" id="1656"/>
    <lineage>
        <taxon>Bacteria</taxon>
        <taxon>Bacillati</taxon>
        <taxon>Actinomycetota</taxon>
        <taxon>Actinomycetes</taxon>
        <taxon>Actinomycetales</taxon>
        <taxon>Actinomycetaceae</taxon>
        <taxon>Actinomyces</taxon>
    </lineage>
</organism>
<gene>
    <name evidence="3" type="ORF">QUV91_08830</name>
</gene>
<protein>
    <submittedName>
        <fullName evidence="3">Uncharacterized protein</fullName>
    </submittedName>
</protein>
<feature type="region of interest" description="Disordered" evidence="1">
    <location>
        <begin position="107"/>
        <end position="189"/>
    </location>
</feature>
<accession>A0ABT7TZA5</accession>
<keyword evidence="4" id="KW-1185">Reference proteome</keyword>